<protein>
    <submittedName>
        <fullName evidence="3">SDR family NAD(P)-dependent oxidoreductase</fullName>
        <ecNumber evidence="3">1.1.1.-</ecNumber>
    </submittedName>
</protein>
<dbReference type="InterPro" id="IPR002347">
    <property type="entry name" value="SDR_fam"/>
</dbReference>
<sequence length="256" mass="26336">MSGLSGKTALVTGASRGIGRAIAQRLAADGALVAVHYARQDDAAKETVTEIEQAGGQAFPLRAELGVEGDLDSLFAGLAEGFGDRPLDILVNNAGIATVTAGSIDQITPESFDRIFAVNVRAPLFLIQRALPLMSDGGRIVSISSASTRIANPDLAYSMTKGAIDVLGRLLAHAVGSRSITVNTVAAGIIDTDLTAWLRHMPDVAAALSSMTALGRIGQPSEIADAVAFLVSDDARFVTGHVLDATGGFFLGPPVG</sequence>
<evidence type="ECO:0000313" key="4">
    <source>
        <dbReference type="Proteomes" id="UP001596004"/>
    </source>
</evidence>
<evidence type="ECO:0000313" key="3">
    <source>
        <dbReference type="EMBL" id="MFC4535723.1"/>
    </source>
</evidence>
<gene>
    <name evidence="3" type="ORF">ACFO60_33590</name>
</gene>
<keyword evidence="4" id="KW-1185">Reference proteome</keyword>
<keyword evidence="2 3" id="KW-0560">Oxidoreductase</keyword>
<comment type="similarity">
    <text evidence="1">Belongs to the short-chain dehydrogenases/reductases (SDR) family.</text>
</comment>
<dbReference type="EMBL" id="JBHSFP010000034">
    <property type="protein sequence ID" value="MFC4535723.1"/>
    <property type="molecule type" value="Genomic_DNA"/>
</dbReference>
<dbReference type="PRINTS" id="PR00081">
    <property type="entry name" value="GDHRDH"/>
</dbReference>
<dbReference type="EC" id="1.1.1.-" evidence="3"/>
<dbReference type="SUPFAM" id="SSF51735">
    <property type="entry name" value="NAD(P)-binding Rossmann-fold domains"/>
    <property type="match status" value="1"/>
</dbReference>
<evidence type="ECO:0000256" key="1">
    <source>
        <dbReference type="ARBA" id="ARBA00006484"/>
    </source>
</evidence>
<dbReference type="InterPro" id="IPR036291">
    <property type="entry name" value="NAD(P)-bd_dom_sf"/>
</dbReference>
<accession>A0ABV9CSH8</accession>
<comment type="caution">
    <text evidence="3">The sequence shown here is derived from an EMBL/GenBank/DDBJ whole genome shotgun (WGS) entry which is preliminary data.</text>
</comment>
<organism evidence="3 4">
    <name type="scientific">Sphaerisporangium dianthi</name>
    <dbReference type="NCBI Taxonomy" id="1436120"/>
    <lineage>
        <taxon>Bacteria</taxon>
        <taxon>Bacillati</taxon>
        <taxon>Actinomycetota</taxon>
        <taxon>Actinomycetes</taxon>
        <taxon>Streptosporangiales</taxon>
        <taxon>Streptosporangiaceae</taxon>
        <taxon>Sphaerisporangium</taxon>
    </lineage>
</organism>
<name>A0ABV9CSH8_9ACTN</name>
<dbReference type="RefSeq" id="WP_380848841.1">
    <property type="nucleotide sequence ID" value="NZ_JBHSFP010000034.1"/>
</dbReference>
<dbReference type="Gene3D" id="3.40.50.720">
    <property type="entry name" value="NAD(P)-binding Rossmann-like Domain"/>
    <property type="match status" value="1"/>
</dbReference>
<proteinExistence type="inferred from homology"/>
<dbReference type="PANTHER" id="PTHR43639">
    <property type="entry name" value="OXIDOREDUCTASE, SHORT-CHAIN DEHYDROGENASE/REDUCTASE FAMILY (AFU_ORTHOLOGUE AFUA_5G02870)"/>
    <property type="match status" value="1"/>
</dbReference>
<reference evidence="4" key="1">
    <citation type="journal article" date="2019" name="Int. J. Syst. Evol. Microbiol.">
        <title>The Global Catalogue of Microorganisms (GCM) 10K type strain sequencing project: providing services to taxonomists for standard genome sequencing and annotation.</title>
        <authorList>
            <consortium name="The Broad Institute Genomics Platform"/>
            <consortium name="The Broad Institute Genome Sequencing Center for Infectious Disease"/>
            <person name="Wu L."/>
            <person name="Ma J."/>
        </authorList>
    </citation>
    <scope>NUCLEOTIDE SEQUENCE [LARGE SCALE GENOMIC DNA]</scope>
    <source>
        <strain evidence="4">CGMCC 4.7132</strain>
    </source>
</reference>
<dbReference type="Proteomes" id="UP001596004">
    <property type="component" value="Unassembled WGS sequence"/>
</dbReference>
<dbReference type="GO" id="GO:0016491">
    <property type="term" value="F:oxidoreductase activity"/>
    <property type="evidence" value="ECO:0007669"/>
    <property type="project" value="UniProtKB-KW"/>
</dbReference>
<dbReference type="Pfam" id="PF13561">
    <property type="entry name" value="adh_short_C2"/>
    <property type="match status" value="1"/>
</dbReference>
<dbReference type="PROSITE" id="PS00061">
    <property type="entry name" value="ADH_SHORT"/>
    <property type="match status" value="1"/>
</dbReference>
<dbReference type="PRINTS" id="PR00080">
    <property type="entry name" value="SDRFAMILY"/>
</dbReference>
<dbReference type="PANTHER" id="PTHR43639:SF1">
    <property type="entry name" value="SHORT-CHAIN DEHYDROGENASE_REDUCTASE FAMILY PROTEIN"/>
    <property type="match status" value="1"/>
</dbReference>
<evidence type="ECO:0000256" key="2">
    <source>
        <dbReference type="ARBA" id="ARBA00023002"/>
    </source>
</evidence>
<dbReference type="InterPro" id="IPR020904">
    <property type="entry name" value="Sc_DH/Rdtase_CS"/>
</dbReference>